<dbReference type="AlphaFoldDB" id="A0A6C6Z7Z4"/>
<dbReference type="KEGG" id="spq:SPAB_04781"/>
<reference evidence="1 2" key="1">
    <citation type="submission" date="2007-11" db="EMBL/GenBank/DDBJ databases">
        <authorList>
            <consortium name="The Salmonella enterica serovar Paratyphi B Genome Sequencing Project"/>
            <person name="McClelland M."/>
            <person name="Sanderson E.K."/>
            <person name="Porwollik S."/>
            <person name="Spieth J."/>
            <person name="Clifton W.S."/>
            <person name="Fulton R."/>
            <person name="Cordes M."/>
            <person name="Wollam A."/>
            <person name="Shah N."/>
            <person name="Pepin K."/>
            <person name="Bhonagiri V."/>
            <person name="Nash W."/>
            <person name="Johnson M."/>
            <person name="Thiruvilangam P."/>
            <person name="Wilson R."/>
        </authorList>
    </citation>
    <scope>NUCLEOTIDE SEQUENCE [LARGE SCALE GENOMIC DNA]</scope>
    <source>
        <strain evidence="2">ATCC BAA-1250 / SPB7</strain>
    </source>
</reference>
<evidence type="ECO:0000313" key="1">
    <source>
        <dbReference type="EMBL" id="ABX70092.1"/>
    </source>
</evidence>
<organism evidence="1 2">
    <name type="scientific">Salmonella paratyphi B (strain ATCC BAA-1250 / SPB7)</name>
    <dbReference type="NCBI Taxonomy" id="1016998"/>
    <lineage>
        <taxon>Bacteria</taxon>
        <taxon>Pseudomonadati</taxon>
        <taxon>Pseudomonadota</taxon>
        <taxon>Gammaproteobacteria</taxon>
        <taxon>Enterobacterales</taxon>
        <taxon>Enterobacteriaceae</taxon>
        <taxon>Salmonella</taxon>
    </lineage>
</organism>
<dbReference type="Proteomes" id="UP000008556">
    <property type="component" value="Chromosome"/>
</dbReference>
<protein>
    <submittedName>
        <fullName evidence="1">Uncharacterized protein</fullName>
    </submittedName>
</protein>
<evidence type="ECO:0000313" key="2">
    <source>
        <dbReference type="Proteomes" id="UP000008556"/>
    </source>
</evidence>
<accession>A0A6C6Z7Z4</accession>
<sequence>MNFLQWISWWWRKKGLPTSITVLSRKRWKNYGAATVAWLAGPDSPYSGLSTPDQSAAWAALSFHANVLKLRN</sequence>
<gene>
    <name evidence="1" type="ordered locus">SPAB_04781</name>
</gene>
<name>A0A6C6Z7Z4_SALPB</name>
<proteinExistence type="predicted"/>
<dbReference type="EMBL" id="CP000886">
    <property type="protein sequence ID" value="ABX70092.1"/>
    <property type="molecule type" value="Genomic_DNA"/>
</dbReference>